<accession>A0AAD6PSR4</accession>
<reference evidence="1" key="1">
    <citation type="journal article" date="2023" name="Mol. Ecol. Resour.">
        <title>Chromosome-level genome assembly of a triploid poplar Populus alba 'Berolinensis'.</title>
        <authorList>
            <person name="Chen S."/>
            <person name="Yu Y."/>
            <person name="Wang X."/>
            <person name="Wang S."/>
            <person name="Zhang T."/>
            <person name="Zhou Y."/>
            <person name="He R."/>
            <person name="Meng N."/>
            <person name="Wang Y."/>
            <person name="Liu W."/>
            <person name="Liu Z."/>
            <person name="Liu J."/>
            <person name="Guo Q."/>
            <person name="Huang H."/>
            <person name="Sederoff R.R."/>
            <person name="Wang G."/>
            <person name="Qu G."/>
            <person name="Chen S."/>
        </authorList>
    </citation>
    <scope>NUCLEOTIDE SEQUENCE</scope>
    <source>
        <strain evidence="1">SC-2020</strain>
    </source>
</reference>
<protein>
    <submittedName>
        <fullName evidence="1">Uncharacterized protein</fullName>
    </submittedName>
</protein>
<proteinExistence type="predicted"/>
<organism evidence="1 2">
    <name type="scientific">Populus alba x Populus x berolinensis</name>
    <dbReference type="NCBI Taxonomy" id="444605"/>
    <lineage>
        <taxon>Eukaryota</taxon>
        <taxon>Viridiplantae</taxon>
        <taxon>Streptophyta</taxon>
        <taxon>Embryophyta</taxon>
        <taxon>Tracheophyta</taxon>
        <taxon>Spermatophyta</taxon>
        <taxon>Magnoliopsida</taxon>
        <taxon>eudicotyledons</taxon>
        <taxon>Gunneridae</taxon>
        <taxon>Pentapetalae</taxon>
        <taxon>rosids</taxon>
        <taxon>fabids</taxon>
        <taxon>Malpighiales</taxon>
        <taxon>Salicaceae</taxon>
        <taxon>Saliceae</taxon>
        <taxon>Populus</taxon>
    </lineage>
</organism>
<dbReference type="AlphaFoldDB" id="A0AAD6PSR4"/>
<name>A0AAD6PSR4_9ROSI</name>
<sequence length="66" mass="7591">MHQLIRKAKVENAHMNFILVPHKTTGSPVLRDGPKIFIDCLISICNLTNFFPCNRVRSTSNMPNYF</sequence>
<keyword evidence="2" id="KW-1185">Reference proteome</keyword>
<gene>
    <name evidence="1" type="ORF">NC653_038043</name>
</gene>
<comment type="caution">
    <text evidence="1">The sequence shown here is derived from an EMBL/GenBank/DDBJ whole genome shotgun (WGS) entry which is preliminary data.</text>
</comment>
<evidence type="ECO:0000313" key="1">
    <source>
        <dbReference type="EMBL" id="KAJ6959863.1"/>
    </source>
</evidence>
<evidence type="ECO:0000313" key="2">
    <source>
        <dbReference type="Proteomes" id="UP001164929"/>
    </source>
</evidence>
<dbReference type="Proteomes" id="UP001164929">
    <property type="component" value="Chromosome 17"/>
</dbReference>
<dbReference type="EMBL" id="JAQIZT010000017">
    <property type="protein sequence ID" value="KAJ6959863.1"/>
    <property type="molecule type" value="Genomic_DNA"/>
</dbReference>